<gene>
    <name evidence="1" type="ORF">SAMN04487992_1314</name>
</gene>
<accession>A0A1G7M5U6</accession>
<organism evidence="1 2">
    <name type="scientific">Cellulophaga baltica</name>
    <dbReference type="NCBI Taxonomy" id="76594"/>
    <lineage>
        <taxon>Bacteria</taxon>
        <taxon>Pseudomonadati</taxon>
        <taxon>Bacteroidota</taxon>
        <taxon>Flavobacteriia</taxon>
        <taxon>Flavobacteriales</taxon>
        <taxon>Flavobacteriaceae</taxon>
        <taxon>Cellulophaga</taxon>
    </lineage>
</organism>
<dbReference type="Proteomes" id="UP000182114">
    <property type="component" value="Unassembled WGS sequence"/>
</dbReference>
<name>A0A1G7M5U6_9FLAO</name>
<dbReference type="RefSeq" id="WP_074539614.1">
    <property type="nucleotide sequence ID" value="NZ_FNBD01000031.1"/>
</dbReference>
<keyword evidence="2" id="KW-1185">Reference proteome</keyword>
<dbReference type="PROSITE" id="PS51257">
    <property type="entry name" value="PROKAR_LIPOPROTEIN"/>
    <property type="match status" value="1"/>
</dbReference>
<protein>
    <submittedName>
        <fullName evidence="1">Uncharacterized protein</fullName>
    </submittedName>
</protein>
<sequence length="305" mass="35838">MKYFIIILFITLVSCKKESKTECDYITNYYQNLYQADIAFETENYKKAFEMYQEVFNYCEPINTEGYNELANFAETCAILGKNVLAIEFIKKQIERGYEIKWLQQNENFDKIFASEEGKKLISEYDYLRNMALSKINLDLREKIKQMKIEDQKYRNGNFQKNIKKQVEIDAYNTNRIIEIFNEFGYPNETVIGSYSIDQTSVHISTMLLHTSDSIRMKYFVPKLTEFIKSGTCSPNTLGTIIDQYYLYNDEPQIYGTYHAQGGGYARMIDDLKKVDSNRISIGLPPLELKEKKDSILKVRYPDLF</sequence>
<evidence type="ECO:0000313" key="1">
    <source>
        <dbReference type="EMBL" id="SDF57127.1"/>
    </source>
</evidence>
<evidence type="ECO:0000313" key="2">
    <source>
        <dbReference type="Proteomes" id="UP000182114"/>
    </source>
</evidence>
<dbReference type="AlphaFoldDB" id="A0A1G7M5U6"/>
<proteinExistence type="predicted"/>
<reference evidence="2" key="1">
    <citation type="submission" date="2016-10" db="EMBL/GenBank/DDBJ databases">
        <authorList>
            <person name="Varghese N."/>
            <person name="Submissions S."/>
        </authorList>
    </citation>
    <scope>NUCLEOTIDE SEQUENCE [LARGE SCALE GENOMIC DNA]</scope>
    <source>
        <strain evidence="2">DSM 24729</strain>
    </source>
</reference>
<dbReference type="EMBL" id="FNBD01000031">
    <property type="protein sequence ID" value="SDF57127.1"/>
    <property type="molecule type" value="Genomic_DNA"/>
</dbReference>